<name>A0A0H5R0V7_9EUKA</name>
<dbReference type="AlphaFoldDB" id="A0A0H5R0V7"/>
<protein>
    <submittedName>
        <fullName evidence="2">Uncharacterized protein</fullName>
    </submittedName>
</protein>
<accession>A0A0H5R0V7</accession>
<evidence type="ECO:0000256" key="1">
    <source>
        <dbReference type="SAM" id="MobiDB-lite"/>
    </source>
</evidence>
<feature type="non-terminal residue" evidence="2">
    <location>
        <position position="1"/>
    </location>
</feature>
<organism evidence="2">
    <name type="scientific">Spongospora subterranea</name>
    <dbReference type="NCBI Taxonomy" id="70186"/>
    <lineage>
        <taxon>Eukaryota</taxon>
        <taxon>Sar</taxon>
        <taxon>Rhizaria</taxon>
        <taxon>Endomyxa</taxon>
        <taxon>Phytomyxea</taxon>
        <taxon>Plasmodiophorida</taxon>
        <taxon>Plasmodiophoridae</taxon>
        <taxon>Spongospora</taxon>
    </lineage>
</organism>
<sequence length="105" mass="11935">REDGTVRATGSSNHRGSRNAKKLQLGDLQVIKGWTMVGSSKVSASSMLLWLCDVTNDVFSLQPPFLSMYERKEDFNQFVSTFVSRIVWVDTDESSLCKYFNCWKA</sequence>
<feature type="region of interest" description="Disordered" evidence="1">
    <location>
        <begin position="1"/>
        <end position="21"/>
    </location>
</feature>
<reference evidence="2" key="1">
    <citation type="submission" date="2015-04" db="EMBL/GenBank/DDBJ databases">
        <title>The genome sequence of the plant pathogenic Rhizarian Plasmodiophora brassicae reveals insights in its biotrophic life cycle and the origin of chitin synthesis.</title>
        <authorList>
            <person name="Schwelm A."/>
            <person name="Fogelqvist J."/>
            <person name="Knaust A."/>
            <person name="Julke S."/>
            <person name="Lilja T."/>
            <person name="Dhandapani V."/>
            <person name="Bonilla-Rosso G."/>
            <person name="Karlsson M."/>
            <person name="Shevchenko A."/>
            <person name="Choi S.R."/>
            <person name="Kim H.G."/>
            <person name="Park J.Y."/>
            <person name="Lim Y.P."/>
            <person name="Ludwig-Muller J."/>
            <person name="Dixelius C."/>
        </authorList>
    </citation>
    <scope>NUCLEOTIDE SEQUENCE</scope>
    <source>
        <tissue evidence="2">Potato root galls</tissue>
    </source>
</reference>
<proteinExistence type="predicted"/>
<dbReference type="EMBL" id="HACM01007401">
    <property type="protein sequence ID" value="CRZ07843.1"/>
    <property type="molecule type" value="Transcribed_RNA"/>
</dbReference>
<evidence type="ECO:0000313" key="2">
    <source>
        <dbReference type="EMBL" id="CRZ07843.1"/>
    </source>
</evidence>